<dbReference type="EMBL" id="UINC01208934">
    <property type="protein sequence ID" value="SVE31724.1"/>
    <property type="molecule type" value="Genomic_DNA"/>
</dbReference>
<accession>A0A383CHW7</accession>
<proteinExistence type="predicted"/>
<gene>
    <name evidence="2" type="ORF">METZ01_LOCUS484578</name>
</gene>
<name>A0A383CHW7_9ZZZZ</name>
<feature type="transmembrane region" description="Helical" evidence="1">
    <location>
        <begin position="21"/>
        <end position="40"/>
    </location>
</feature>
<protein>
    <submittedName>
        <fullName evidence="2">Uncharacterized protein</fullName>
    </submittedName>
</protein>
<keyword evidence="1" id="KW-1133">Transmembrane helix</keyword>
<reference evidence="2" key="1">
    <citation type="submission" date="2018-05" db="EMBL/GenBank/DDBJ databases">
        <authorList>
            <person name="Lanie J.A."/>
            <person name="Ng W.-L."/>
            <person name="Kazmierczak K.M."/>
            <person name="Andrzejewski T.M."/>
            <person name="Davidsen T.M."/>
            <person name="Wayne K.J."/>
            <person name="Tettelin H."/>
            <person name="Glass J.I."/>
            <person name="Rusch D."/>
            <person name="Podicherti R."/>
            <person name="Tsui H.-C.T."/>
            <person name="Winkler M.E."/>
        </authorList>
    </citation>
    <scope>NUCLEOTIDE SEQUENCE</scope>
</reference>
<feature type="non-terminal residue" evidence="2">
    <location>
        <position position="134"/>
    </location>
</feature>
<keyword evidence="1" id="KW-0472">Membrane</keyword>
<sequence>MPFWKQRDFESDVTSLIWIRRLIALPVLLMVIVIFQTAVFTQQATSKLISTTFYLEILEESNAYDFVVTDLSNSVLEDIRRENQNPVLEHIGLSNELLASSIEKIIPPEWIQRNFEANVEKVSQYIMGVDESFE</sequence>
<dbReference type="AlphaFoldDB" id="A0A383CHW7"/>
<evidence type="ECO:0000256" key="1">
    <source>
        <dbReference type="SAM" id="Phobius"/>
    </source>
</evidence>
<organism evidence="2">
    <name type="scientific">marine metagenome</name>
    <dbReference type="NCBI Taxonomy" id="408172"/>
    <lineage>
        <taxon>unclassified sequences</taxon>
        <taxon>metagenomes</taxon>
        <taxon>ecological metagenomes</taxon>
    </lineage>
</organism>
<keyword evidence="1" id="KW-0812">Transmembrane</keyword>
<evidence type="ECO:0000313" key="2">
    <source>
        <dbReference type="EMBL" id="SVE31724.1"/>
    </source>
</evidence>